<reference evidence="1 2" key="1">
    <citation type="submission" date="2021-02" db="EMBL/GenBank/DDBJ databases">
        <authorList>
            <person name="Han P."/>
        </authorList>
    </citation>
    <scope>NUCLEOTIDE SEQUENCE [LARGE SCALE GENOMIC DNA]</scope>
    <source>
        <strain evidence="1">Candidatus Nitrospira sp. ZN2</strain>
    </source>
</reference>
<dbReference type="SMART" id="SM00567">
    <property type="entry name" value="EZ_HEAT"/>
    <property type="match status" value="3"/>
</dbReference>
<accession>A0ABM8R110</accession>
<evidence type="ECO:0000313" key="2">
    <source>
        <dbReference type="Proteomes" id="UP000675880"/>
    </source>
</evidence>
<proteinExistence type="predicted"/>
<dbReference type="Proteomes" id="UP000675880">
    <property type="component" value="Unassembled WGS sequence"/>
</dbReference>
<evidence type="ECO:0008006" key="3">
    <source>
        <dbReference type="Google" id="ProtNLM"/>
    </source>
</evidence>
<comment type="caution">
    <text evidence="1">The sequence shown here is derived from an EMBL/GenBank/DDBJ whole genome shotgun (WGS) entry which is preliminary data.</text>
</comment>
<dbReference type="InterPro" id="IPR004155">
    <property type="entry name" value="PBS_lyase_HEAT"/>
</dbReference>
<gene>
    <name evidence="1" type="ORF">NSPZN2_100144</name>
</gene>
<dbReference type="Gene3D" id="1.25.10.10">
    <property type="entry name" value="Leucine-rich Repeat Variant"/>
    <property type="match status" value="1"/>
</dbReference>
<sequence length="268" mass="29993">MKTGVGRRMGGRWVIWTIGVLSVVGMVPAHTWSAGIVWPVQMPYEAPPKSDPVPDVSVAPNTKSLTPEELQRAEALLPLLEGKQEFWAMGEFVHLGEPSVPVLTKALTMPGPRVRYNAIETLSMIKSPGAVPALLEAAKLGSELPRIREHALRVAVRIDPQQAPPAIEAMAKDPNSVIRKAAAFEARYVRRKEVIQPLIDLLGDEEKFVAMSAVQSLWTLTRHEAEFHDWDASNKQDRQTWAQEWVEWWNQSKDTFELPEPKSRKQAG</sequence>
<dbReference type="EMBL" id="CAJNBJ010000002">
    <property type="protein sequence ID" value="CAE6726801.1"/>
    <property type="molecule type" value="Genomic_DNA"/>
</dbReference>
<evidence type="ECO:0000313" key="1">
    <source>
        <dbReference type="EMBL" id="CAE6726801.1"/>
    </source>
</evidence>
<dbReference type="InterPro" id="IPR016024">
    <property type="entry name" value="ARM-type_fold"/>
</dbReference>
<organism evidence="1 2">
    <name type="scientific">Nitrospira defluvii</name>
    <dbReference type="NCBI Taxonomy" id="330214"/>
    <lineage>
        <taxon>Bacteria</taxon>
        <taxon>Pseudomonadati</taxon>
        <taxon>Nitrospirota</taxon>
        <taxon>Nitrospiria</taxon>
        <taxon>Nitrospirales</taxon>
        <taxon>Nitrospiraceae</taxon>
        <taxon>Nitrospira</taxon>
    </lineage>
</organism>
<name>A0ABM8R110_9BACT</name>
<dbReference type="InterPro" id="IPR011989">
    <property type="entry name" value="ARM-like"/>
</dbReference>
<protein>
    <recommendedName>
        <fullName evidence="3">HEAT repeat domain-containing protein</fullName>
    </recommendedName>
</protein>
<keyword evidence="2" id="KW-1185">Reference proteome</keyword>
<dbReference type="Pfam" id="PF13646">
    <property type="entry name" value="HEAT_2"/>
    <property type="match status" value="1"/>
</dbReference>
<dbReference type="SUPFAM" id="SSF48371">
    <property type="entry name" value="ARM repeat"/>
    <property type="match status" value="1"/>
</dbReference>
<dbReference type="RefSeq" id="WP_213041515.1">
    <property type="nucleotide sequence ID" value="NZ_CAJNBJ010000002.1"/>
</dbReference>